<dbReference type="Proteomes" id="UP000679335">
    <property type="component" value="Chromosome"/>
</dbReference>
<evidence type="ECO:0000313" key="3">
    <source>
        <dbReference type="Proteomes" id="UP000679335"/>
    </source>
</evidence>
<sequence length="53" mass="5777">MDIFWLILATLSVAAVLGGLARAVRDDGLGHREPPPSHVDDAHRTPLTQVFSR</sequence>
<organism evidence="2 3">
    <name type="scientific">Cellulomonas dongxiuzhuiae</name>
    <dbReference type="NCBI Taxonomy" id="2819979"/>
    <lineage>
        <taxon>Bacteria</taxon>
        <taxon>Bacillati</taxon>
        <taxon>Actinomycetota</taxon>
        <taxon>Actinomycetes</taxon>
        <taxon>Micrococcales</taxon>
        <taxon>Cellulomonadaceae</taxon>
        <taxon>Cellulomonas</taxon>
    </lineage>
</organism>
<evidence type="ECO:0000256" key="1">
    <source>
        <dbReference type="SAM" id="MobiDB-lite"/>
    </source>
</evidence>
<evidence type="ECO:0000313" key="2">
    <source>
        <dbReference type="EMBL" id="QWC17139.1"/>
    </source>
</evidence>
<gene>
    <name evidence="2" type="ORF">KKR89_05930</name>
</gene>
<keyword evidence="3" id="KW-1185">Reference proteome</keyword>
<proteinExistence type="predicted"/>
<name>A0ABX8GLY5_9CELL</name>
<dbReference type="RefSeq" id="WP_208197415.1">
    <property type="nucleotide sequence ID" value="NZ_CP076023.1"/>
</dbReference>
<protein>
    <submittedName>
        <fullName evidence="2">Uncharacterized protein</fullName>
    </submittedName>
</protein>
<accession>A0ABX8GLY5</accession>
<reference evidence="2 3" key="1">
    <citation type="submission" date="2021-05" db="EMBL/GenBank/DDBJ databases">
        <title>Novel species in genus Cellulomonas.</title>
        <authorList>
            <person name="Zhang G."/>
        </authorList>
    </citation>
    <scope>NUCLEOTIDE SEQUENCE [LARGE SCALE GENOMIC DNA]</scope>
    <source>
        <strain evidence="3">zg-ZUI157</strain>
    </source>
</reference>
<feature type="compositionally biased region" description="Basic and acidic residues" evidence="1">
    <location>
        <begin position="27"/>
        <end position="44"/>
    </location>
</feature>
<feature type="region of interest" description="Disordered" evidence="1">
    <location>
        <begin position="27"/>
        <end position="53"/>
    </location>
</feature>
<dbReference type="EMBL" id="CP076023">
    <property type="protein sequence ID" value="QWC17139.1"/>
    <property type="molecule type" value="Genomic_DNA"/>
</dbReference>